<evidence type="ECO:0000259" key="7">
    <source>
        <dbReference type="Pfam" id="PF01850"/>
    </source>
</evidence>
<evidence type="ECO:0000256" key="1">
    <source>
        <dbReference type="ARBA" id="ARBA00022649"/>
    </source>
</evidence>
<comment type="cofactor">
    <cofactor evidence="6">
        <name>Mg(2+)</name>
        <dbReference type="ChEBI" id="CHEBI:18420"/>
    </cofactor>
</comment>
<keyword evidence="1 6" id="KW-1277">Toxin-antitoxin system</keyword>
<dbReference type="Gene3D" id="3.40.50.1010">
    <property type="entry name" value="5'-nuclease"/>
    <property type="match status" value="1"/>
</dbReference>
<evidence type="ECO:0000313" key="9">
    <source>
        <dbReference type="Proteomes" id="UP001309299"/>
    </source>
</evidence>
<comment type="caution">
    <text evidence="8">The sequence shown here is derived from an EMBL/GenBank/DDBJ whole genome shotgun (WGS) entry which is preliminary data.</text>
</comment>
<dbReference type="SUPFAM" id="SSF88723">
    <property type="entry name" value="PIN domain-like"/>
    <property type="match status" value="1"/>
</dbReference>
<reference evidence="8" key="1">
    <citation type="submission" date="2024-02" db="EMBL/GenBank/DDBJ databases">
        <title>Bacterial skin colonization with Propionibacterium avidum as a risk factor for Periprosthetic Joint Infections - a single-center prospective study.</title>
        <authorList>
            <person name="Achermann Y."/>
        </authorList>
    </citation>
    <scope>NUCLEOTIDE SEQUENCE</scope>
    <source>
        <strain evidence="8">PAVI-2017310195</strain>
    </source>
</reference>
<dbReference type="GO" id="GO:0000287">
    <property type="term" value="F:magnesium ion binding"/>
    <property type="evidence" value="ECO:0007669"/>
    <property type="project" value="UniProtKB-UniRule"/>
</dbReference>
<gene>
    <name evidence="6" type="primary">vapC</name>
    <name evidence="8" type="ORF">V7F78_12265</name>
</gene>
<dbReference type="CDD" id="cd09874">
    <property type="entry name" value="PIN_MT3492-like"/>
    <property type="match status" value="1"/>
</dbReference>
<comment type="function">
    <text evidence="6">Toxic component of a toxin-antitoxin (TA) system. An RNase.</text>
</comment>
<feature type="binding site" evidence="6">
    <location>
        <position position="12"/>
    </location>
    <ligand>
        <name>Mg(2+)</name>
        <dbReference type="ChEBI" id="CHEBI:18420"/>
    </ligand>
</feature>
<comment type="similarity">
    <text evidence="6">Belongs to the PINc/VapC protein family.</text>
</comment>
<dbReference type="Proteomes" id="UP001309299">
    <property type="component" value="Unassembled WGS sequence"/>
</dbReference>
<dbReference type="EMBL" id="JBAKUA010000029">
    <property type="protein sequence ID" value="MEH1547750.1"/>
    <property type="molecule type" value="Genomic_DNA"/>
</dbReference>
<keyword evidence="3 6" id="KW-0479">Metal-binding</keyword>
<dbReference type="GO" id="GO:0090729">
    <property type="term" value="F:toxin activity"/>
    <property type="evidence" value="ECO:0007669"/>
    <property type="project" value="UniProtKB-KW"/>
</dbReference>
<organism evidence="8 9">
    <name type="scientific">Cutibacterium avidum</name>
    <dbReference type="NCBI Taxonomy" id="33010"/>
    <lineage>
        <taxon>Bacteria</taxon>
        <taxon>Bacillati</taxon>
        <taxon>Actinomycetota</taxon>
        <taxon>Actinomycetes</taxon>
        <taxon>Propionibacteriales</taxon>
        <taxon>Propionibacteriaceae</taxon>
        <taxon>Cutibacterium</taxon>
    </lineage>
</organism>
<evidence type="ECO:0000313" key="8">
    <source>
        <dbReference type="EMBL" id="MEH1547750.1"/>
    </source>
</evidence>
<dbReference type="GO" id="GO:0016787">
    <property type="term" value="F:hydrolase activity"/>
    <property type="evidence" value="ECO:0007669"/>
    <property type="project" value="UniProtKB-KW"/>
</dbReference>
<evidence type="ECO:0000256" key="3">
    <source>
        <dbReference type="ARBA" id="ARBA00022723"/>
    </source>
</evidence>
<evidence type="ECO:0000256" key="5">
    <source>
        <dbReference type="ARBA" id="ARBA00022842"/>
    </source>
</evidence>
<dbReference type="GO" id="GO:0004540">
    <property type="term" value="F:RNA nuclease activity"/>
    <property type="evidence" value="ECO:0007669"/>
    <property type="project" value="InterPro"/>
</dbReference>
<evidence type="ECO:0000256" key="4">
    <source>
        <dbReference type="ARBA" id="ARBA00022801"/>
    </source>
</evidence>
<dbReference type="InterPro" id="IPR029060">
    <property type="entry name" value="PIN-like_dom_sf"/>
</dbReference>
<keyword evidence="2 6" id="KW-0540">Nuclease</keyword>
<keyword evidence="6" id="KW-0800">Toxin</keyword>
<feature type="binding site" evidence="6">
    <location>
        <position position="105"/>
    </location>
    <ligand>
        <name>Mg(2+)</name>
        <dbReference type="ChEBI" id="CHEBI:18420"/>
    </ligand>
</feature>
<accession>A0AB35XKA4</accession>
<evidence type="ECO:0000256" key="6">
    <source>
        <dbReference type="HAMAP-Rule" id="MF_00265"/>
    </source>
</evidence>
<dbReference type="EC" id="3.1.-.-" evidence="6"/>
<feature type="domain" description="PIN" evidence="7">
    <location>
        <begin position="9"/>
        <end position="128"/>
    </location>
</feature>
<protein>
    <recommendedName>
        <fullName evidence="6">Ribonuclease VapC</fullName>
        <shortName evidence="6">RNase VapC</shortName>
        <ecNumber evidence="6">3.1.-.-</ecNumber>
    </recommendedName>
    <alternativeName>
        <fullName evidence="6">Toxin VapC</fullName>
    </alternativeName>
</protein>
<keyword evidence="5 6" id="KW-0460">Magnesium</keyword>
<dbReference type="InterPro" id="IPR002716">
    <property type="entry name" value="PIN_dom"/>
</dbReference>
<evidence type="ECO:0000256" key="2">
    <source>
        <dbReference type="ARBA" id="ARBA00022722"/>
    </source>
</evidence>
<keyword evidence="4 6" id="KW-0378">Hydrolase</keyword>
<name>A0AB35XKA4_9ACTN</name>
<dbReference type="Pfam" id="PF01850">
    <property type="entry name" value="PIN"/>
    <property type="match status" value="1"/>
</dbReference>
<dbReference type="RefSeq" id="WP_016665684.1">
    <property type="nucleotide sequence ID" value="NZ_CABKSM010000001.1"/>
</dbReference>
<dbReference type="HAMAP" id="MF_00265">
    <property type="entry name" value="VapC_Nob1"/>
    <property type="match status" value="1"/>
</dbReference>
<dbReference type="AlphaFoldDB" id="A0AB35XKA4"/>
<sequence>MAKTDHPRVLLDSCAFLAWIKGEPEAAVMQSLFDLIDAGDADLVVSAFIFAEVYKPAGPGEAWQPKMDAVLAKLRSRDVEVVDVTQPVAACAAQLRLAHGLKGMDSIHLASAVKNRCTWFVTKDRKFPSEADGVQVWDIHAMSAEQLPWMSRGVPQQPNLFDAED</sequence>
<dbReference type="InterPro" id="IPR022907">
    <property type="entry name" value="VapC_family"/>
</dbReference>
<proteinExistence type="inferred from homology"/>